<dbReference type="PANTHER" id="PTHR33050:SF7">
    <property type="entry name" value="RIBONUCLEASE H"/>
    <property type="match status" value="1"/>
</dbReference>
<dbReference type="CDD" id="cd09275">
    <property type="entry name" value="RNase_HI_RT_DIRS1"/>
    <property type="match status" value="1"/>
</dbReference>
<evidence type="ECO:0000259" key="7">
    <source>
        <dbReference type="PROSITE" id="PS50878"/>
    </source>
</evidence>
<name>A0A5A8C2S3_CAFRO</name>
<keyword evidence="1" id="KW-0808">Transferase</keyword>
<evidence type="ECO:0000256" key="1">
    <source>
        <dbReference type="ARBA" id="ARBA00022679"/>
    </source>
</evidence>
<dbReference type="EMBL" id="VLTN01000088">
    <property type="protein sequence ID" value="KAA0146410.1"/>
    <property type="molecule type" value="Genomic_DNA"/>
</dbReference>
<reference evidence="8 9" key="1">
    <citation type="submission" date="2019-07" db="EMBL/GenBank/DDBJ databases">
        <title>Genomes of Cafeteria roenbergensis.</title>
        <authorList>
            <person name="Fischer M.G."/>
            <person name="Hackl T."/>
            <person name="Roman M."/>
        </authorList>
    </citation>
    <scope>NUCLEOTIDE SEQUENCE [LARGE SCALE GENOMIC DNA]</scope>
    <source>
        <strain evidence="8 9">BVI</strain>
    </source>
</reference>
<evidence type="ECO:0000256" key="6">
    <source>
        <dbReference type="ARBA" id="ARBA00022918"/>
    </source>
</evidence>
<dbReference type="InterPro" id="IPR052055">
    <property type="entry name" value="Hepadnavirus_pol/RT"/>
</dbReference>
<dbReference type="InterPro" id="IPR043502">
    <property type="entry name" value="DNA/RNA_pol_sf"/>
</dbReference>
<accession>A0A5A8C2S3</accession>
<dbReference type="SUPFAM" id="SSF56672">
    <property type="entry name" value="DNA/RNA polymerases"/>
    <property type="match status" value="1"/>
</dbReference>
<evidence type="ECO:0000256" key="5">
    <source>
        <dbReference type="ARBA" id="ARBA00022801"/>
    </source>
</evidence>
<dbReference type="AlphaFoldDB" id="A0A5A8C2S3"/>
<sequence>MVQDNSASAAPAALRGVNSRVDTSFLEFPKVPSAAELCQLIADMEDKHSGPLFLAPMDIQAAYRQLSAGAGATPLLTIASGKVTLMNVALPMGARFSASALCAATAALGDALRTDHTGVAVYADDILLVSACDEAGARADRDRAAELCGQLGLPVAVEKCPPPAHVADYVGLRFSSRPGLTLVSVKPSTLQKLLGALDSVRAGGRISVSVHEPMLGRAYWLSCLCLPIKAWIRRLAQEIVPAARAPRRRFRWTSRAESAAKALSRLLHRSPSVRVRDVADRARGPDPRPKYLLATDACGQAGGAVLVDLHDPGSPWRVARFEWPEHIGSSTRSELLTATRALQHFRHQVAGTSVHLLTDNVATQAVSSRFRASLSAGHADDLAEELAEFLLHNRVRLDASHIAGVDNICADRLSRLSPQVAIEGPLWKLATRLLSVLDRDGNSHVFAAMLALTDVRTGRPTVVAAVRAWRALCAAKGARFPRSGRITLAAASIFARALMAGDTELSPSSLVSYLFAVRRFARFAFDEADDPMSDKHSAIKLIVARMNRMAEPKFDARIPFGPSTIMAAASDPYTDLAIRTVCAIAWDGLCRLGSLLEEACPAGRRALQIQALTLHEGSSWPAYSVTIQDKMSPKGERVTVSADPASAFYNPASCGSRSWCANTSGRERGAGRVPLG</sequence>
<keyword evidence="3" id="KW-0540">Nuclease</keyword>
<evidence type="ECO:0000313" key="9">
    <source>
        <dbReference type="Proteomes" id="UP000323011"/>
    </source>
</evidence>
<protein>
    <recommendedName>
        <fullName evidence="7">Reverse transcriptase domain-containing protein</fullName>
    </recommendedName>
</protein>
<proteinExistence type="predicted"/>
<evidence type="ECO:0000256" key="3">
    <source>
        <dbReference type="ARBA" id="ARBA00022722"/>
    </source>
</evidence>
<evidence type="ECO:0000313" key="8">
    <source>
        <dbReference type="EMBL" id="KAA0146410.1"/>
    </source>
</evidence>
<keyword evidence="9" id="KW-1185">Reference proteome</keyword>
<organism evidence="8 9">
    <name type="scientific">Cafeteria roenbergensis</name>
    <name type="common">Marine flagellate</name>
    <dbReference type="NCBI Taxonomy" id="33653"/>
    <lineage>
        <taxon>Eukaryota</taxon>
        <taxon>Sar</taxon>
        <taxon>Stramenopiles</taxon>
        <taxon>Bigyra</taxon>
        <taxon>Opalozoa</taxon>
        <taxon>Bicosoecida</taxon>
        <taxon>Cafeteriaceae</taxon>
        <taxon>Cafeteria</taxon>
    </lineage>
</organism>
<dbReference type="Gene3D" id="3.10.10.10">
    <property type="entry name" value="HIV Type 1 Reverse Transcriptase, subunit A, domain 1"/>
    <property type="match status" value="1"/>
</dbReference>
<dbReference type="Proteomes" id="UP000323011">
    <property type="component" value="Unassembled WGS sequence"/>
</dbReference>
<dbReference type="Pfam" id="PF17917">
    <property type="entry name" value="RT_RNaseH"/>
    <property type="match status" value="1"/>
</dbReference>
<feature type="domain" description="Reverse transcriptase" evidence="7">
    <location>
        <begin position="1"/>
        <end position="174"/>
    </location>
</feature>
<dbReference type="Gene3D" id="3.30.70.270">
    <property type="match status" value="1"/>
</dbReference>
<keyword evidence="4" id="KW-0255">Endonuclease</keyword>
<gene>
    <name evidence="8" type="ORF">FNF29_08060</name>
</gene>
<dbReference type="PANTHER" id="PTHR33050">
    <property type="entry name" value="REVERSE TRANSCRIPTASE DOMAIN-CONTAINING PROTEIN"/>
    <property type="match status" value="1"/>
</dbReference>
<dbReference type="PROSITE" id="PS50878">
    <property type="entry name" value="RT_POL"/>
    <property type="match status" value="1"/>
</dbReference>
<dbReference type="InterPro" id="IPR043128">
    <property type="entry name" value="Rev_trsase/Diguanyl_cyclase"/>
</dbReference>
<keyword evidence="2" id="KW-0548">Nucleotidyltransferase</keyword>
<dbReference type="InterPro" id="IPR041373">
    <property type="entry name" value="RT_RNaseH"/>
</dbReference>
<keyword evidence="6" id="KW-0695">RNA-directed DNA polymerase</keyword>
<dbReference type="InterPro" id="IPR000477">
    <property type="entry name" value="RT_dom"/>
</dbReference>
<evidence type="ECO:0000256" key="2">
    <source>
        <dbReference type="ARBA" id="ARBA00022695"/>
    </source>
</evidence>
<evidence type="ECO:0000256" key="4">
    <source>
        <dbReference type="ARBA" id="ARBA00022759"/>
    </source>
</evidence>
<comment type="caution">
    <text evidence="8">The sequence shown here is derived from an EMBL/GenBank/DDBJ whole genome shotgun (WGS) entry which is preliminary data.</text>
</comment>
<keyword evidence="5" id="KW-0378">Hydrolase</keyword>